<dbReference type="EMBL" id="FOGT01000011">
    <property type="protein sequence ID" value="SES22033.1"/>
    <property type="molecule type" value="Genomic_DNA"/>
</dbReference>
<proteinExistence type="predicted"/>
<evidence type="ECO:0000313" key="9">
    <source>
        <dbReference type="EMBL" id="SES22033.1"/>
    </source>
</evidence>
<dbReference type="SUPFAM" id="SSF51735">
    <property type="entry name" value="NAD(P)-binding Rossmann-fold domains"/>
    <property type="match status" value="1"/>
</dbReference>
<evidence type="ECO:0000256" key="3">
    <source>
        <dbReference type="ARBA" id="ARBA00023002"/>
    </source>
</evidence>
<dbReference type="InterPro" id="IPR042518">
    <property type="entry name" value="SirC_C"/>
</dbReference>
<dbReference type="InterPro" id="IPR036291">
    <property type="entry name" value="NAD(P)-bd_dom_sf"/>
</dbReference>
<dbReference type="GO" id="GO:0043115">
    <property type="term" value="F:precorrin-2 dehydrogenase activity"/>
    <property type="evidence" value="ECO:0007669"/>
    <property type="project" value="UniProtKB-EC"/>
</dbReference>
<dbReference type="EC" id="1.3.1.76" evidence="2"/>
<dbReference type="Pfam" id="PF14824">
    <property type="entry name" value="Sirohm_synth_M"/>
    <property type="match status" value="1"/>
</dbReference>
<evidence type="ECO:0000256" key="4">
    <source>
        <dbReference type="ARBA" id="ARBA00023027"/>
    </source>
</evidence>
<dbReference type="Gene3D" id="1.10.8.610">
    <property type="entry name" value="SirC, precorrin-2 dehydrogenase, C-terminal helical domain-like"/>
    <property type="match status" value="1"/>
</dbReference>
<dbReference type="GO" id="GO:0019354">
    <property type="term" value="P:siroheme biosynthetic process"/>
    <property type="evidence" value="ECO:0007669"/>
    <property type="project" value="UniProtKB-UniPathway"/>
</dbReference>
<dbReference type="AlphaFoldDB" id="A0A1H9VLG5"/>
<dbReference type="RefSeq" id="WP_093053382.1">
    <property type="nucleotide sequence ID" value="NZ_FOGT01000011.1"/>
</dbReference>
<reference evidence="10" key="1">
    <citation type="submission" date="2016-10" db="EMBL/GenBank/DDBJ databases">
        <authorList>
            <person name="Varghese N."/>
            <person name="Submissions S."/>
        </authorList>
    </citation>
    <scope>NUCLEOTIDE SEQUENCE [LARGE SCALE GENOMIC DNA]</scope>
    <source>
        <strain evidence="10">S9</strain>
    </source>
</reference>
<feature type="compositionally biased region" description="Pro residues" evidence="7">
    <location>
        <begin position="194"/>
        <end position="203"/>
    </location>
</feature>
<dbReference type="OrthoDB" id="9773765at2"/>
<keyword evidence="10" id="KW-1185">Reference proteome</keyword>
<feature type="compositionally biased region" description="Basic and acidic residues" evidence="7">
    <location>
        <begin position="177"/>
        <end position="188"/>
    </location>
</feature>
<name>A0A1H9VLG5_9BACI</name>
<gene>
    <name evidence="9" type="ORF">SAMN05518684_11145</name>
</gene>
<dbReference type="UniPathway" id="UPA00262">
    <property type="reaction ID" value="UER00222"/>
</dbReference>
<keyword evidence="3" id="KW-0560">Oxidoreductase</keyword>
<sequence length="203" mass="22511">MSTPLVVQLKNRPCAVIGGGKVAQRKIRHLLAQQAAVTVISPDLTDGLKKDAGNFSYYPDSVLESDVLQKTCERLNLDWSRFFLLVAATDSPALNETTARHLSQYIPLINVVDSQELSSFFFPSVLDRGRLKIAVTTSGASPILASKIRAHLSGTFGPEYGPYVDYLAALRTGLQKRERDPVQRKNILEQETTFPPPSRFENH</sequence>
<evidence type="ECO:0000256" key="7">
    <source>
        <dbReference type="SAM" id="MobiDB-lite"/>
    </source>
</evidence>
<keyword evidence="4" id="KW-0520">NAD</keyword>
<feature type="domain" description="Siroheme synthase central" evidence="8">
    <location>
        <begin position="128"/>
        <end position="152"/>
    </location>
</feature>
<feature type="region of interest" description="Disordered" evidence="7">
    <location>
        <begin position="177"/>
        <end position="203"/>
    </location>
</feature>
<dbReference type="SUPFAM" id="SSF75615">
    <property type="entry name" value="Siroheme synthase middle domains-like"/>
    <property type="match status" value="1"/>
</dbReference>
<evidence type="ECO:0000256" key="1">
    <source>
        <dbReference type="ARBA" id="ARBA00005010"/>
    </source>
</evidence>
<keyword evidence="5" id="KW-0627">Porphyrin biosynthesis</keyword>
<dbReference type="Pfam" id="PF13241">
    <property type="entry name" value="NAD_binding_7"/>
    <property type="match status" value="1"/>
</dbReference>
<dbReference type="NCBIfam" id="TIGR01470">
    <property type="entry name" value="cysG_Nterm"/>
    <property type="match status" value="1"/>
</dbReference>
<dbReference type="STRING" id="1601833.SAMN05518684_11145"/>
<dbReference type="InterPro" id="IPR006367">
    <property type="entry name" value="Sirohaem_synthase_N"/>
</dbReference>
<evidence type="ECO:0000256" key="5">
    <source>
        <dbReference type="ARBA" id="ARBA00023244"/>
    </source>
</evidence>
<protein>
    <recommendedName>
        <fullName evidence="2">precorrin-2 dehydrogenase</fullName>
        <ecNumber evidence="2">1.3.1.76</ecNumber>
    </recommendedName>
</protein>
<evidence type="ECO:0000256" key="2">
    <source>
        <dbReference type="ARBA" id="ARBA00012400"/>
    </source>
</evidence>
<comment type="pathway">
    <text evidence="1">Porphyrin-containing compound metabolism; siroheme biosynthesis; sirohydrochlorin from precorrin-2: step 1/1.</text>
</comment>
<accession>A0A1H9VLG5</accession>
<dbReference type="InterPro" id="IPR028281">
    <property type="entry name" value="Sirohaem_synthase_central"/>
</dbReference>
<dbReference type="Gene3D" id="3.40.50.720">
    <property type="entry name" value="NAD(P)-binding Rossmann-like Domain"/>
    <property type="match status" value="1"/>
</dbReference>
<evidence type="ECO:0000256" key="6">
    <source>
        <dbReference type="ARBA" id="ARBA00047561"/>
    </source>
</evidence>
<dbReference type="InterPro" id="IPR028161">
    <property type="entry name" value="Met8-like"/>
</dbReference>
<dbReference type="Proteomes" id="UP000198571">
    <property type="component" value="Unassembled WGS sequence"/>
</dbReference>
<organism evidence="9 10">
    <name type="scientific">Salipaludibacillus aurantiacus</name>
    <dbReference type="NCBI Taxonomy" id="1601833"/>
    <lineage>
        <taxon>Bacteria</taxon>
        <taxon>Bacillati</taxon>
        <taxon>Bacillota</taxon>
        <taxon>Bacilli</taxon>
        <taxon>Bacillales</taxon>
        <taxon>Bacillaceae</taxon>
    </lineage>
</organism>
<evidence type="ECO:0000313" key="10">
    <source>
        <dbReference type="Proteomes" id="UP000198571"/>
    </source>
</evidence>
<comment type="catalytic activity">
    <reaction evidence="6">
        <text>precorrin-2 + NAD(+) = sirohydrochlorin + NADH + 2 H(+)</text>
        <dbReference type="Rhea" id="RHEA:15613"/>
        <dbReference type="ChEBI" id="CHEBI:15378"/>
        <dbReference type="ChEBI" id="CHEBI:57540"/>
        <dbReference type="ChEBI" id="CHEBI:57945"/>
        <dbReference type="ChEBI" id="CHEBI:58351"/>
        <dbReference type="ChEBI" id="CHEBI:58827"/>
        <dbReference type="EC" id="1.3.1.76"/>
    </reaction>
</comment>
<dbReference type="PANTHER" id="PTHR35330">
    <property type="entry name" value="SIROHEME BIOSYNTHESIS PROTEIN MET8"/>
    <property type="match status" value="1"/>
</dbReference>
<evidence type="ECO:0000259" key="8">
    <source>
        <dbReference type="Pfam" id="PF14824"/>
    </source>
</evidence>
<dbReference type="PANTHER" id="PTHR35330:SF1">
    <property type="entry name" value="SIROHEME BIOSYNTHESIS PROTEIN MET8"/>
    <property type="match status" value="1"/>
</dbReference>
<dbReference type="GO" id="GO:0004325">
    <property type="term" value="F:ferrochelatase activity"/>
    <property type="evidence" value="ECO:0007669"/>
    <property type="project" value="InterPro"/>
</dbReference>